<dbReference type="PRINTS" id="PR00080">
    <property type="entry name" value="SDRFAMILY"/>
</dbReference>
<dbReference type="InterPro" id="IPR050259">
    <property type="entry name" value="SDR"/>
</dbReference>
<dbReference type="PANTHER" id="PTHR42879:SF2">
    <property type="entry name" value="3-OXOACYL-[ACYL-CARRIER-PROTEIN] REDUCTASE FABG"/>
    <property type="match status" value="1"/>
</dbReference>
<accession>A0A7G5C366</accession>
<dbReference type="Proteomes" id="UP000515679">
    <property type="component" value="Chromosome"/>
</dbReference>
<dbReference type="SUPFAM" id="SSF51735">
    <property type="entry name" value="NAD(P)-binding Rossmann-fold domains"/>
    <property type="match status" value="1"/>
</dbReference>
<gene>
    <name evidence="3" type="ORF">FPL14_22595</name>
</gene>
<dbReference type="Pfam" id="PF00106">
    <property type="entry name" value="adh_short"/>
    <property type="match status" value="1"/>
</dbReference>
<evidence type="ECO:0000313" key="4">
    <source>
        <dbReference type="Proteomes" id="UP000515679"/>
    </source>
</evidence>
<name>A0A7G5C366_9BACL</name>
<proteinExistence type="inferred from homology"/>
<organism evidence="3 4">
    <name type="scientific">Cohnella cholangitidis</name>
    <dbReference type="NCBI Taxonomy" id="2598458"/>
    <lineage>
        <taxon>Bacteria</taxon>
        <taxon>Bacillati</taxon>
        <taxon>Bacillota</taxon>
        <taxon>Bacilli</taxon>
        <taxon>Bacillales</taxon>
        <taxon>Paenibacillaceae</taxon>
        <taxon>Cohnella</taxon>
    </lineage>
</organism>
<dbReference type="KEGG" id="cchl:FPL14_22595"/>
<evidence type="ECO:0000256" key="1">
    <source>
        <dbReference type="ARBA" id="ARBA00006484"/>
    </source>
</evidence>
<sequence>MTSSGSINGKWALVTGASRGIGRQIALGLAGQGCNVIVHARKLEHAADTVAMVQRYGVHTHSVEGDLSSPEETNRLIQSVLIRFDGVDILYNNAAISTPPKPIGEFAQEEWKKLFQVNFYSLIMLCNAFAPGMVKQGYGRIVNLTSGIRDQPELAPYGASKAAVDKYTQDLAYSLLDTGVLVNRLDPGWLRTELGGSGADNHVNTVLPGAIMPILQNNDGMTGRLFRAQDYRDTI</sequence>
<evidence type="ECO:0000313" key="3">
    <source>
        <dbReference type="EMBL" id="QMV43650.1"/>
    </source>
</evidence>
<dbReference type="EMBL" id="CP041969">
    <property type="protein sequence ID" value="QMV43650.1"/>
    <property type="molecule type" value="Genomic_DNA"/>
</dbReference>
<dbReference type="AlphaFoldDB" id="A0A7G5C366"/>
<dbReference type="PRINTS" id="PR00081">
    <property type="entry name" value="GDHRDH"/>
</dbReference>
<dbReference type="PANTHER" id="PTHR42879">
    <property type="entry name" value="3-OXOACYL-(ACYL-CARRIER-PROTEIN) REDUCTASE"/>
    <property type="match status" value="1"/>
</dbReference>
<dbReference type="InterPro" id="IPR002347">
    <property type="entry name" value="SDR_fam"/>
</dbReference>
<dbReference type="CDD" id="cd05233">
    <property type="entry name" value="SDR_c"/>
    <property type="match status" value="1"/>
</dbReference>
<dbReference type="Gene3D" id="3.40.50.720">
    <property type="entry name" value="NAD(P)-binding Rossmann-like Domain"/>
    <property type="match status" value="1"/>
</dbReference>
<comment type="similarity">
    <text evidence="1 2">Belongs to the short-chain dehydrogenases/reductases (SDR) family.</text>
</comment>
<keyword evidence="4" id="KW-1185">Reference proteome</keyword>
<dbReference type="InterPro" id="IPR036291">
    <property type="entry name" value="NAD(P)-bd_dom_sf"/>
</dbReference>
<evidence type="ECO:0000256" key="2">
    <source>
        <dbReference type="RuleBase" id="RU000363"/>
    </source>
</evidence>
<dbReference type="RefSeq" id="WP_182299887.1">
    <property type="nucleotide sequence ID" value="NZ_CP041969.1"/>
</dbReference>
<reference evidence="3 4" key="1">
    <citation type="submission" date="2019-07" db="EMBL/GenBank/DDBJ databases">
        <authorList>
            <person name="Kim J.K."/>
            <person name="Cheong H.-M."/>
            <person name="Choi Y."/>
            <person name="Hwang K.J."/>
            <person name="Lee S."/>
            <person name="Choi C."/>
        </authorList>
    </citation>
    <scope>NUCLEOTIDE SEQUENCE [LARGE SCALE GENOMIC DNA]</scope>
    <source>
        <strain evidence="3 4">KS 22</strain>
    </source>
</reference>
<protein>
    <submittedName>
        <fullName evidence="3">SDR family oxidoreductase</fullName>
    </submittedName>
</protein>